<name>A0A6N4TLM4_9FIRM</name>
<reference evidence="11" key="1">
    <citation type="submission" date="2019-05" db="EMBL/GenBank/DDBJ databases">
        <title>Complete genome sequencing of Absiella argi strain JCM 30884.</title>
        <authorList>
            <person name="Sakamoto M."/>
            <person name="Murakami T."/>
            <person name="Mori H."/>
        </authorList>
    </citation>
    <scope>NUCLEOTIDE SEQUENCE [LARGE SCALE GENOMIC DNA]</scope>
    <source>
        <strain evidence="11">JCM 30884</strain>
    </source>
</reference>
<dbReference type="GO" id="GO:0004731">
    <property type="term" value="F:purine-nucleoside phosphorylase activity"/>
    <property type="evidence" value="ECO:0007669"/>
    <property type="project" value="UniProtKB-EC"/>
</dbReference>
<protein>
    <recommendedName>
        <fullName evidence="7">Purine nucleoside phosphorylase</fullName>
        <ecNumber evidence="7">2.4.2.1</ecNumber>
    </recommendedName>
    <alternativeName>
        <fullName evidence="7">Inosine-guanosine phosphorylase</fullName>
    </alternativeName>
</protein>
<feature type="binding site" evidence="8">
    <location>
        <position position="30"/>
    </location>
    <ligand>
        <name>phosphate</name>
        <dbReference type="ChEBI" id="CHEBI:43474"/>
    </ligand>
</feature>
<feature type="domain" description="Nucleoside phosphorylase" evidence="9">
    <location>
        <begin position="24"/>
        <end position="270"/>
    </location>
</feature>
<feature type="binding site" evidence="8">
    <location>
        <position position="212"/>
    </location>
    <ligand>
        <name>phosphate</name>
        <dbReference type="ChEBI" id="CHEBI:43474"/>
    </ligand>
</feature>
<feature type="binding site" evidence="8">
    <location>
        <begin position="81"/>
        <end position="83"/>
    </location>
    <ligand>
        <name>phosphate</name>
        <dbReference type="ChEBI" id="CHEBI:43474"/>
    </ligand>
</feature>
<evidence type="ECO:0000256" key="1">
    <source>
        <dbReference type="ARBA" id="ARBA00002678"/>
    </source>
</evidence>
<dbReference type="NCBIfam" id="TIGR01700">
    <property type="entry name" value="PNPH"/>
    <property type="match status" value="1"/>
</dbReference>
<dbReference type="GO" id="GO:0005737">
    <property type="term" value="C:cytoplasm"/>
    <property type="evidence" value="ECO:0007669"/>
    <property type="project" value="TreeGrafter"/>
</dbReference>
<dbReference type="UniPathway" id="UPA00606"/>
<dbReference type="Gene3D" id="3.40.50.1580">
    <property type="entry name" value="Nucleoside phosphorylase domain"/>
    <property type="match status" value="1"/>
</dbReference>
<organism evidence="10 11">
    <name type="scientific">Amedibacterium intestinale</name>
    <dbReference type="NCBI Taxonomy" id="2583452"/>
    <lineage>
        <taxon>Bacteria</taxon>
        <taxon>Bacillati</taxon>
        <taxon>Bacillota</taxon>
        <taxon>Erysipelotrichia</taxon>
        <taxon>Erysipelotrichales</taxon>
        <taxon>Erysipelotrichaceae</taxon>
        <taxon>Amedibacterium</taxon>
    </lineage>
</organism>
<feature type="binding site" evidence="8">
    <location>
        <position position="235"/>
    </location>
    <ligand>
        <name>a purine D-ribonucleoside</name>
        <dbReference type="ChEBI" id="CHEBI:142355"/>
    </ligand>
</feature>
<feature type="binding site" evidence="8">
    <location>
        <position position="61"/>
    </location>
    <ligand>
        <name>phosphate</name>
        <dbReference type="ChEBI" id="CHEBI:43474"/>
    </ligand>
</feature>
<sequence>MEFYEMLMESKSYLEEHTSYRPELGMILGSGLGNIGELLEEKQIINYADIPHFPKGNVAGHKGNFLFGKLKGKQVCIMQGRFHYFEGLSMKEITYPIYVMKQLGIKNLIVTNACGCINTNFKVGDLMLIEDFVSLVSVNPLIGANDDRLGPRFPDMSQPFSFSFMDLAKKCAYANNISFREGVYAFFQGPYYETRAEIRAIRTLGADAVGMSTVPETIVANYLGMKVLGIACLTNMATGLRVGNHSHEEVLQIANQSSEKLSTWLLHIIEEL</sequence>
<proteinExistence type="inferred from homology"/>
<dbReference type="NCBIfam" id="TIGR01697">
    <property type="entry name" value="PNPH-PUNA-XAPA"/>
    <property type="match status" value="1"/>
</dbReference>
<dbReference type="AlphaFoldDB" id="A0A6N4TLM4"/>
<feature type="binding site" evidence="8">
    <location>
        <position position="193"/>
    </location>
    <ligand>
        <name>a purine D-ribonucleoside</name>
        <dbReference type="ChEBI" id="CHEBI:142355"/>
    </ligand>
</feature>
<feature type="binding site" evidence="8">
    <location>
        <position position="113"/>
    </location>
    <ligand>
        <name>phosphate</name>
        <dbReference type="ChEBI" id="CHEBI:43474"/>
    </ligand>
</feature>
<dbReference type="GO" id="GO:0009116">
    <property type="term" value="P:nucleoside metabolic process"/>
    <property type="evidence" value="ECO:0007669"/>
    <property type="project" value="InterPro"/>
</dbReference>
<evidence type="ECO:0000256" key="6">
    <source>
        <dbReference type="ARBA" id="ARBA00048556"/>
    </source>
</evidence>
<evidence type="ECO:0000259" key="9">
    <source>
        <dbReference type="Pfam" id="PF01048"/>
    </source>
</evidence>
<comment type="function">
    <text evidence="1">The purine nucleoside phosphorylases catalyze the phosphorolytic breakdown of the N-glycosidic bond in the beta-(deoxy)ribonucleoside molecules, with the formation of the corresponding free purine bases and pentose-1-phosphate. Cleaves guanosine, inosine, 2'-deoxyguanosine and 2'-deoxyinosine.</text>
</comment>
<comment type="similarity">
    <text evidence="3 7">Belongs to the PNP/MTAP phosphorylase family.</text>
</comment>
<dbReference type="InterPro" id="IPR011270">
    <property type="entry name" value="Pur_Nuc_Pase_Ino/Guo-sp"/>
</dbReference>
<comment type="pathway">
    <text evidence="2 7">Purine metabolism; purine nucleoside salvage.</text>
</comment>
<dbReference type="SUPFAM" id="SSF53167">
    <property type="entry name" value="Purine and uridine phosphorylases"/>
    <property type="match status" value="1"/>
</dbReference>
<keyword evidence="4 7" id="KW-0328">Glycosyltransferase</keyword>
<keyword evidence="5 7" id="KW-0808">Transferase</keyword>
<evidence type="ECO:0000256" key="4">
    <source>
        <dbReference type="ARBA" id="ARBA00022676"/>
    </source>
</evidence>
<dbReference type="InterPro" id="IPR011268">
    <property type="entry name" value="Purine_phosphorylase"/>
</dbReference>
<dbReference type="PANTHER" id="PTHR11904:SF9">
    <property type="entry name" value="PURINE NUCLEOSIDE PHOSPHORYLASE-RELATED"/>
    <property type="match status" value="1"/>
</dbReference>
<evidence type="ECO:0000256" key="3">
    <source>
        <dbReference type="ARBA" id="ARBA00006751"/>
    </source>
</evidence>
<keyword evidence="11" id="KW-1185">Reference proteome</keyword>
<dbReference type="InterPro" id="IPR035994">
    <property type="entry name" value="Nucleoside_phosphorylase_sf"/>
</dbReference>
<dbReference type="KEGG" id="aarg:Aargi30884_26210"/>
<evidence type="ECO:0000313" key="11">
    <source>
        <dbReference type="Proteomes" id="UP000464754"/>
    </source>
</evidence>
<dbReference type="EC" id="2.4.2.1" evidence="7"/>
<comment type="catalytic activity">
    <reaction evidence="6">
        <text>a purine 2'-deoxy-D-ribonucleoside + phosphate = a purine nucleobase + 2-deoxy-alpha-D-ribose 1-phosphate</text>
        <dbReference type="Rhea" id="RHEA:36431"/>
        <dbReference type="ChEBI" id="CHEBI:26386"/>
        <dbReference type="ChEBI" id="CHEBI:43474"/>
        <dbReference type="ChEBI" id="CHEBI:57259"/>
        <dbReference type="ChEBI" id="CHEBI:142361"/>
        <dbReference type="EC" id="2.4.2.1"/>
    </reaction>
</comment>
<dbReference type="EMBL" id="AP019695">
    <property type="protein sequence ID" value="BBK23718.1"/>
    <property type="molecule type" value="Genomic_DNA"/>
</dbReference>
<dbReference type="NCBIfam" id="NF006054">
    <property type="entry name" value="PRK08202.1"/>
    <property type="match status" value="1"/>
</dbReference>
<evidence type="ECO:0000256" key="2">
    <source>
        <dbReference type="ARBA" id="ARBA00005058"/>
    </source>
</evidence>
<dbReference type="RefSeq" id="WP_115715703.1">
    <property type="nucleotide sequence ID" value="NZ_AP019695.1"/>
</dbReference>
<dbReference type="InterPro" id="IPR000845">
    <property type="entry name" value="Nucleoside_phosphorylase_d"/>
</dbReference>
<gene>
    <name evidence="10" type="primary">pupG</name>
    <name evidence="10" type="ORF">Aargi30884_26210</name>
</gene>
<dbReference type="CDD" id="cd09009">
    <property type="entry name" value="PNP-EcPNPII_like"/>
    <property type="match status" value="1"/>
</dbReference>
<dbReference type="Proteomes" id="UP000464754">
    <property type="component" value="Chromosome"/>
</dbReference>
<dbReference type="Pfam" id="PF01048">
    <property type="entry name" value="PNP_UDP_1"/>
    <property type="match status" value="1"/>
</dbReference>
<evidence type="ECO:0000256" key="8">
    <source>
        <dbReference type="PIRSR" id="PIRSR000477-2"/>
    </source>
</evidence>
<evidence type="ECO:0000256" key="5">
    <source>
        <dbReference type="ARBA" id="ARBA00022679"/>
    </source>
</evidence>
<dbReference type="PANTHER" id="PTHR11904">
    <property type="entry name" value="METHYLTHIOADENOSINE/PURINE NUCLEOSIDE PHOSPHORYLASE"/>
    <property type="match status" value="1"/>
</dbReference>
<accession>A0A6N4TLM4</accession>
<evidence type="ECO:0000256" key="7">
    <source>
        <dbReference type="PIRNR" id="PIRNR000477"/>
    </source>
</evidence>
<dbReference type="PIRSF" id="PIRSF000477">
    <property type="entry name" value="PurNPase"/>
    <property type="match status" value="1"/>
</dbReference>
<evidence type="ECO:0000313" key="10">
    <source>
        <dbReference type="EMBL" id="BBK23718.1"/>
    </source>
</evidence>